<dbReference type="PANTHER" id="PTHR13697">
    <property type="entry name" value="PHOSPHOFRUCTOKINASE"/>
    <property type="match status" value="1"/>
</dbReference>
<keyword evidence="11" id="KW-0067">ATP-binding</keyword>
<accession>A0A915I601</accession>
<comment type="subcellular location">
    <subcellularLocation>
        <location evidence="2">Cytoplasm</location>
    </subcellularLocation>
</comment>
<evidence type="ECO:0000256" key="12">
    <source>
        <dbReference type="ARBA" id="ARBA00022842"/>
    </source>
</evidence>
<feature type="domain" description="Phosphofructokinase" evidence="15">
    <location>
        <begin position="2"/>
        <end position="226"/>
    </location>
</feature>
<evidence type="ECO:0000256" key="10">
    <source>
        <dbReference type="ARBA" id="ARBA00022777"/>
    </source>
</evidence>
<dbReference type="Pfam" id="PF00365">
    <property type="entry name" value="PFK"/>
    <property type="match status" value="1"/>
</dbReference>
<evidence type="ECO:0000256" key="11">
    <source>
        <dbReference type="ARBA" id="ARBA00022840"/>
    </source>
</evidence>
<dbReference type="FunFam" id="3.40.50.460:FF:000008">
    <property type="entry name" value="ATP-dependent 6-phosphofructokinase"/>
    <property type="match status" value="1"/>
</dbReference>
<dbReference type="OMA" id="FAINDCE"/>
<dbReference type="WBParaSite" id="nRc.2.0.1.t08804-RA">
    <property type="protein sequence ID" value="nRc.2.0.1.t08804-RA"/>
    <property type="gene ID" value="nRc.2.0.1.g08804"/>
</dbReference>
<dbReference type="SUPFAM" id="SSF53784">
    <property type="entry name" value="Phosphofructokinase"/>
    <property type="match status" value="1"/>
</dbReference>
<sequence length="266" mass="29259">MAGGSRIGARKEMPEDWEKVAKMLERFKIHSLVLIGGFQAYRAALTMLDLRLKHKSFCIPICVLPATISNNVPGSSFSVGSDTALNEICATIEKIKQSATGTRRRVFIVEVMGGYCGYLATLAALASGADNAYIFEEKFSLDNIREDVRVIAEKMLTGNQRYLITRCEKANENYTADFITKLFTEEGAGLFETKSNTLGHHQQGGTPSPFDRIHGIKLAVRAIEWLVPICNASMTGDDVVYTTKPDTVCVIGLLQRQIAFTPVADL</sequence>
<dbReference type="InterPro" id="IPR000023">
    <property type="entry name" value="Phosphofructokinase_dom"/>
</dbReference>
<dbReference type="GO" id="GO:0048029">
    <property type="term" value="F:monosaccharide binding"/>
    <property type="evidence" value="ECO:0007669"/>
    <property type="project" value="TreeGrafter"/>
</dbReference>
<dbReference type="GO" id="GO:0046872">
    <property type="term" value="F:metal ion binding"/>
    <property type="evidence" value="ECO:0007669"/>
    <property type="project" value="UniProtKB-KW"/>
</dbReference>
<dbReference type="PANTHER" id="PTHR13697:SF4">
    <property type="entry name" value="ATP-DEPENDENT 6-PHOSPHOFRUCTOKINASE"/>
    <property type="match status" value="1"/>
</dbReference>
<dbReference type="Proteomes" id="UP000887565">
    <property type="component" value="Unplaced"/>
</dbReference>
<dbReference type="EC" id="2.7.1.11" evidence="4"/>
<keyword evidence="10" id="KW-0418">Kinase</keyword>
<dbReference type="AlphaFoldDB" id="A0A915I601"/>
<evidence type="ECO:0000256" key="14">
    <source>
        <dbReference type="ARBA" id="ARBA00048070"/>
    </source>
</evidence>
<keyword evidence="13" id="KW-0324">Glycolysis</keyword>
<organism evidence="16 17">
    <name type="scientific">Romanomermis culicivorax</name>
    <name type="common">Nematode worm</name>
    <dbReference type="NCBI Taxonomy" id="13658"/>
    <lineage>
        <taxon>Eukaryota</taxon>
        <taxon>Metazoa</taxon>
        <taxon>Ecdysozoa</taxon>
        <taxon>Nematoda</taxon>
        <taxon>Enoplea</taxon>
        <taxon>Dorylaimia</taxon>
        <taxon>Mermithida</taxon>
        <taxon>Mermithoidea</taxon>
        <taxon>Mermithidae</taxon>
        <taxon>Romanomermis</taxon>
    </lineage>
</organism>
<dbReference type="GO" id="GO:0016208">
    <property type="term" value="F:AMP binding"/>
    <property type="evidence" value="ECO:0007669"/>
    <property type="project" value="TreeGrafter"/>
</dbReference>
<keyword evidence="5" id="KW-0963">Cytoplasm</keyword>
<evidence type="ECO:0000256" key="1">
    <source>
        <dbReference type="ARBA" id="ARBA00001946"/>
    </source>
</evidence>
<evidence type="ECO:0000256" key="6">
    <source>
        <dbReference type="ARBA" id="ARBA00022533"/>
    </source>
</evidence>
<evidence type="ECO:0000256" key="7">
    <source>
        <dbReference type="ARBA" id="ARBA00022679"/>
    </source>
</evidence>
<keyword evidence="9" id="KW-0547">Nucleotide-binding</keyword>
<keyword evidence="12" id="KW-0460">Magnesium</keyword>
<evidence type="ECO:0000313" key="16">
    <source>
        <dbReference type="Proteomes" id="UP000887565"/>
    </source>
</evidence>
<dbReference type="InterPro" id="IPR022953">
    <property type="entry name" value="ATP_PFK"/>
</dbReference>
<evidence type="ECO:0000313" key="17">
    <source>
        <dbReference type="WBParaSite" id="nRc.2.0.1.t08804-RA"/>
    </source>
</evidence>
<evidence type="ECO:0000256" key="9">
    <source>
        <dbReference type="ARBA" id="ARBA00022741"/>
    </source>
</evidence>
<reference evidence="17" key="1">
    <citation type="submission" date="2022-11" db="UniProtKB">
        <authorList>
            <consortium name="WormBaseParasite"/>
        </authorList>
    </citation>
    <scope>IDENTIFICATION</scope>
</reference>
<dbReference type="GO" id="GO:0070095">
    <property type="term" value="F:fructose-6-phosphate binding"/>
    <property type="evidence" value="ECO:0007669"/>
    <property type="project" value="TreeGrafter"/>
</dbReference>
<keyword evidence="7" id="KW-0808">Transferase</keyword>
<comment type="cofactor">
    <cofactor evidence="1">
        <name>Mg(2+)</name>
        <dbReference type="ChEBI" id="CHEBI:18420"/>
    </cofactor>
</comment>
<evidence type="ECO:0000256" key="4">
    <source>
        <dbReference type="ARBA" id="ARBA00012055"/>
    </source>
</evidence>
<evidence type="ECO:0000256" key="2">
    <source>
        <dbReference type="ARBA" id="ARBA00004496"/>
    </source>
</evidence>
<dbReference type="GO" id="GO:0005524">
    <property type="term" value="F:ATP binding"/>
    <property type="evidence" value="ECO:0007669"/>
    <property type="project" value="UniProtKB-KW"/>
</dbReference>
<dbReference type="GO" id="GO:0061621">
    <property type="term" value="P:canonical glycolysis"/>
    <property type="evidence" value="ECO:0007669"/>
    <property type="project" value="TreeGrafter"/>
</dbReference>
<dbReference type="GO" id="GO:0005945">
    <property type="term" value="C:6-phosphofructokinase complex"/>
    <property type="evidence" value="ECO:0007669"/>
    <property type="project" value="TreeGrafter"/>
</dbReference>
<protein>
    <recommendedName>
        <fullName evidence="4">6-phosphofructokinase</fullName>
        <ecNumber evidence="4">2.7.1.11</ecNumber>
    </recommendedName>
</protein>
<proteinExistence type="predicted"/>
<dbReference type="PROSITE" id="PS00433">
    <property type="entry name" value="PHOSPHOFRUCTOKINASE"/>
    <property type="match status" value="1"/>
</dbReference>
<dbReference type="InterPro" id="IPR035966">
    <property type="entry name" value="PKF_sf"/>
</dbReference>
<dbReference type="GO" id="GO:0006002">
    <property type="term" value="P:fructose 6-phosphate metabolic process"/>
    <property type="evidence" value="ECO:0007669"/>
    <property type="project" value="InterPro"/>
</dbReference>
<dbReference type="GO" id="GO:0030388">
    <property type="term" value="P:fructose 1,6-bisphosphate metabolic process"/>
    <property type="evidence" value="ECO:0007669"/>
    <property type="project" value="TreeGrafter"/>
</dbReference>
<evidence type="ECO:0000256" key="5">
    <source>
        <dbReference type="ARBA" id="ARBA00022490"/>
    </source>
</evidence>
<keyword evidence="8" id="KW-0479">Metal-binding</keyword>
<dbReference type="InterPro" id="IPR015912">
    <property type="entry name" value="Phosphofructokinase_CS"/>
</dbReference>
<comment type="pathway">
    <text evidence="3">Carbohydrate degradation; glycolysis; D-glyceraldehyde 3-phosphate and glycerone phosphate from D-glucose: step 3/4.</text>
</comment>
<keyword evidence="6" id="KW-0021">Allosteric enzyme</keyword>
<dbReference type="PRINTS" id="PR00476">
    <property type="entry name" value="PHFRCTKINASE"/>
</dbReference>
<evidence type="ECO:0000256" key="13">
    <source>
        <dbReference type="ARBA" id="ARBA00023152"/>
    </source>
</evidence>
<comment type="catalytic activity">
    <reaction evidence="14">
        <text>beta-D-fructose 6-phosphate + ATP = beta-D-fructose 1,6-bisphosphate + ADP + H(+)</text>
        <dbReference type="Rhea" id="RHEA:16109"/>
        <dbReference type="ChEBI" id="CHEBI:15378"/>
        <dbReference type="ChEBI" id="CHEBI:30616"/>
        <dbReference type="ChEBI" id="CHEBI:32966"/>
        <dbReference type="ChEBI" id="CHEBI:57634"/>
        <dbReference type="ChEBI" id="CHEBI:456216"/>
        <dbReference type="EC" id="2.7.1.11"/>
    </reaction>
</comment>
<name>A0A915I601_ROMCU</name>
<keyword evidence="16" id="KW-1185">Reference proteome</keyword>
<dbReference type="GO" id="GO:0042802">
    <property type="term" value="F:identical protein binding"/>
    <property type="evidence" value="ECO:0007669"/>
    <property type="project" value="TreeGrafter"/>
</dbReference>
<evidence type="ECO:0000256" key="3">
    <source>
        <dbReference type="ARBA" id="ARBA00004679"/>
    </source>
</evidence>
<dbReference type="GO" id="GO:0003872">
    <property type="term" value="F:6-phosphofructokinase activity"/>
    <property type="evidence" value="ECO:0007669"/>
    <property type="project" value="UniProtKB-EC"/>
</dbReference>
<dbReference type="Gene3D" id="3.40.50.460">
    <property type="entry name" value="Phosphofructokinase domain"/>
    <property type="match status" value="1"/>
</dbReference>
<evidence type="ECO:0000256" key="8">
    <source>
        <dbReference type="ARBA" id="ARBA00022723"/>
    </source>
</evidence>
<evidence type="ECO:0000259" key="15">
    <source>
        <dbReference type="Pfam" id="PF00365"/>
    </source>
</evidence>